<sequence length="39" mass="3955">MDREEPSAAVPAYDGSPADPALRYSAAGVAQASRPVALP</sequence>
<evidence type="ECO:0000313" key="2">
    <source>
        <dbReference type="Proteomes" id="UP000031843"/>
    </source>
</evidence>
<keyword evidence="2" id="KW-1185">Reference proteome</keyword>
<organism evidence="1 2">
    <name type="scientific">Cupriavidus basilensis</name>
    <dbReference type="NCBI Taxonomy" id="68895"/>
    <lineage>
        <taxon>Bacteria</taxon>
        <taxon>Pseudomonadati</taxon>
        <taxon>Pseudomonadota</taxon>
        <taxon>Betaproteobacteria</taxon>
        <taxon>Burkholderiales</taxon>
        <taxon>Burkholderiaceae</taxon>
        <taxon>Cupriavidus</taxon>
    </lineage>
</organism>
<dbReference type="KEGG" id="cbw:RR42_m1881"/>
<dbReference type="EMBL" id="CP010536">
    <property type="protein sequence ID" value="AJG19276.1"/>
    <property type="molecule type" value="Genomic_DNA"/>
</dbReference>
<gene>
    <name evidence="1" type="ORF">RR42_m1881</name>
</gene>
<dbReference type="AlphaFoldDB" id="A0A0C4YER9"/>
<dbReference type="Proteomes" id="UP000031843">
    <property type="component" value="Chromosome main"/>
</dbReference>
<protein>
    <submittedName>
        <fullName evidence="1">Uncharacterized protein</fullName>
    </submittedName>
</protein>
<reference evidence="1 2" key="1">
    <citation type="journal article" date="2015" name="Genome Announc.">
        <title>Complete Genome Sequence of Cupriavidus basilensis 4G11, Isolated from the Oak Ridge Field Research Center Site.</title>
        <authorList>
            <person name="Ray J."/>
            <person name="Waters R.J."/>
            <person name="Skerker J.M."/>
            <person name="Kuehl J.V."/>
            <person name="Price M.N."/>
            <person name="Huang J."/>
            <person name="Chakraborty R."/>
            <person name="Arkin A.P."/>
            <person name="Deutschbauer A."/>
        </authorList>
    </citation>
    <scope>NUCLEOTIDE SEQUENCE [LARGE SCALE GENOMIC DNA]</scope>
    <source>
        <strain evidence="1">4G11</strain>
    </source>
</reference>
<accession>A0A0C4YER9</accession>
<evidence type="ECO:0000313" key="1">
    <source>
        <dbReference type="EMBL" id="AJG19276.1"/>
    </source>
</evidence>
<proteinExistence type="predicted"/>
<name>A0A0C4YER9_9BURK</name>